<feature type="region of interest" description="Disordered" evidence="1">
    <location>
        <begin position="994"/>
        <end position="1013"/>
    </location>
</feature>
<feature type="compositionally biased region" description="Polar residues" evidence="1">
    <location>
        <begin position="1489"/>
        <end position="1511"/>
    </location>
</feature>
<feature type="compositionally biased region" description="Pro residues" evidence="1">
    <location>
        <begin position="1555"/>
        <end position="1566"/>
    </location>
</feature>
<dbReference type="NCBIfam" id="TIGR01643">
    <property type="entry name" value="YD_repeat_2x"/>
    <property type="match status" value="1"/>
</dbReference>
<dbReference type="EMBL" id="PJNE01000001">
    <property type="protein sequence ID" value="PKW26611.1"/>
    <property type="molecule type" value="Genomic_DNA"/>
</dbReference>
<name>A0A2N3YID0_9MICO</name>
<dbReference type="InterPro" id="IPR050708">
    <property type="entry name" value="T6SS_VgrG/RHS"/>
</dbReference>
<evidence type="ECO:0000313" key="3">
    <source>
        <dbReference type="Proteomes" id="UP000233781"/>
    </source>
</evidence>
<dbReference type="NCBIfam" id="TIGR03696">
    <property type="entry name" value="Rhs_assc_core"/>
    <property type="match status" value="1"/>
</dbReference>
<proteinExistence type="predicted"/>
<gene>
    <name evidence="2" type="ORF">ATL31_1425</name>
</gene>
<dbReference type="PANTHER" id="PTHR32305:SF17">
    <property type="entry name" value="TRNA NUCLEASE WAPA"/>
    <property type="match status" value="1"/>
</dbReference>
<feature type="compositionally biased region" description="Low complexity" evidence="1">
    <location>
        <begin position="1004"/>
        <end position="1013"/>
    </location>
</feature>
<dbReference type="Proteomes" id="UP000233781">
    <property type="component" value="Unassembled WGS sequence"/>
</dbReference>
<sequence length="1789" mass="189669">MTTGDNAQVGEFGLGWSLGNAFVERQYKSCATDGGSTPDLCWPDAGESLRLSLGGQSARLVRDPAATPVNSGALVYRLQDDPGWKVEKLSGGTVNNGDNDRERFAVYTPDGTTYWFGQNAASDATWTVPVFGEASGEPCHQSTFATSWCQQGWRWNLDIVVDRNGNYTRYYYGAETNHYRLNGASDELYVRGGYLSYVDYSMASPSSQPQARVQFIYRLRCTAEADGSLSTADRGCPAVTTAAATQYPDTPADLYCFSSCAEKAPTFFSLVLIREARALRWNGSAFAIVDSTAFAYTFPTTNDGTSPMLWLYRIQRTGTQGTVNASTPMVSFTGVALDNRVDWSSTVPKLKKYRVDDIVDELGGETLVTYGHGGGGACPSPTPTSGWDSNTAECFPRYWTPESGPAGFGIFHKYVATQVVRPNPYAGFRSAKQTFTYSYIGDAAWHHDDDPIAPNSTQSWGDWRGYRTVQVRELSDPTWTGGPATNLSLSTNTYYLGMHLDEKVGGVKSVSFTDSSGTTLTDWAYAEGLLREEVSTFVSAAGSNGGEASGVIHGYAAARVVQAGSSADTTRDAYRMYEAATDARQSIIDGGGAVSTRTLYTRVVQDQYGRETQRETSGRLLPTSGTFAQCAKSTYTQDFPTLVANRTEYPASVSQYWDACATANAPLRRRTETYYDGSSTLGAAVGAGNVTMTKRSLTGSSQSTTQAAYDTYGRVTSATDARNNVTSTVYNPTLGIPSSVTVTNAANQSSVTTLEPERMLPKTVTDANQNTTTTSYDGLGRLAAVWLPGQATTGPASTTFAYTLDADRNLPPRVATSQLQPNSTYLTSYAYFDQHGQPRQTQSPTVANGVAAVLLVNTERNDRAQVMTTTTPFVRSGTIGGGMFGVDPTSVNLTRTKYDSLGRPTSSSYEAAGALKWSTTTAYFGDRTRTTPPAGGVVHTDTNDLLGRVTTREEGTGGVVIQTENTYDLSGRLTQIKDPANHVSTYQYDLADRLTSSTDPDAGTTTNTYDDNNNLTQSVRGAVTLSTAYDALNRPTSIWNGPVSTGTKLTETSYDTATGGKGYPAVVTTYQGGAAYTTAVAAYSNRGAPTGMTWTFPALGGKTTPTTISTSQTYEPTTGRPVTTALPALGTLAAETLTTGYDALGAPNSLTTSLGGITTLVQTTLNPNRTLASRILGTGTNAVTRSYGWDAATERLATVSTSVATTGGATAAQNDTYLWNPAGNLTSVTDTLPATDVRTCHDYDGYNRLTHSWTTTATTCDTSDTSTAAGPAGYNTSWTYTTDGNINSVRRGTTTSQYTYDTAHPHAAATANGSTYVYNPRGEMTSRGPSGSATALTWDALSHLASVTPNAGASTSFVHASNGARLTRTTPDGTVTLYAGGDELDIRDGATTAARRTYGLAGTTVAVRTQAGLTWQVNDRQGSVDLQINAATGAVGRAYTDPFGEPRAGSATLATDKGWLGKTRDATTGLTELGARYYDTALARFLSTDPLNDQSTSQTGNPYTYSSNNPVNYADPTGLSQDAGTGEYGKTSVKKVNGVPTTGLPASTPSTNQKPPKPPAPKPAPSPADEFSDGLSAGAKAPVQDIAKIISDPSGFGSNLADALSRNPWGTIGEIAKSLLASANFTDDLFEIAQALRASNYYLAGTLVGEMLVNGAIDAAMAVISLGVGTAVVAGIRGGVRAAVASMRTLSRVARTAPEANATVRDLLKVAPGNGKEATKAASAASRTDQELLDSVFTPRDGEHMATYPDGRTLAQGNHRRYELLNRAVDPSSEIQWDTPIFIRGWGTR</sequence>
<reference evidence="2 3" key="1">
    <citation type="submission" date="2017-12" db="EMBL/GenBank/DDBJ databases">
        <title>Sequencing the genomes of 1000 Actinobacteria strains.</title>
        <authorList>
            <person name="Klenk H.-P."/>
        </authorList>
    </citation>
    <scope>NUCLEOTIDE SEQUENCE [LARGE SCALE GENOMIC DNA]</scope>
    <source>
        <strain evidence="2 3">DSM 12806</strain>
    </source>
</reference>
<dbReference type="PANTHER" id="PTHR32305">
    <property type="match status" value="1"/>
</dbReference>
<protein>
    <submittedName>
        <fullName evidence="2">RHS repeat-associated protein</fullName>
    </submittedName>
</protein>
<dbReference type="Pfam" id="PF05593">
    <property type="entry name" value="RHS_repeat"/>
    <property type="match status" value="1"/>
</dbReference>
<evidence type="ECO:0000313" key="2">
    <source>
        <dbReference type="EMBL" id="PKW26611.1"/>
    </source>
</evidence>
<feature type="region of interest" description="Disordered" evidence="1">
    <location>
        <begin position="1489"/>
        <end position="1576"/>
    </location>
</feature>
<dbReference type="InterPro" id="IPR022385">
    <property type="entry name" value="Rhs_assc_core"/>
</dbReference>
<comment type="caution">
    <text evidence="2">The sequence shown here is derived from an EMBL/GenBank/DDBJ whole genome shotgun (WGS) entry which is preliminary data.</text>
</comment>
<dbReference type="InterPro" id="IPR031325">
    <property type="entry name" value="RHS_repeat"/>
</dbReference>
<accession>A0A2N3YID0</accession>
<organism evidence="2 3">
    <name type="scientific">Phycicoccus duodecadis</name>
    <dbReference type="NCBI Taxonomy" id="173053"/>
    <lineage>
        <taxon>Bacteria</taxon>
        <taxon>Bacillati</taxon>
        <taxon>Actinomycetota</taxon>
        <taxon>Actinomycetes</taxon>
        <taxon>Micrococcales</taxon>
        <taxon>Intrasporangiaceae</taxon>
        <taxon>Phycicoccus</taxon>
    </lineage>
</organism>
<dbReference type="InterPro" id="IPR006530">
    <property type="entry name" value="YD"/>
</dbReference>
<keyword evidence="3" id="KW-1185">Reference proteome</keyword>
<evidence type="ECO:0000256" key="1">
    <source>
        <dbReference type="SAM" id="MobiDB-lite"/>
    </source>
</evidence>
<feature type="compositionally biased region" description="Polar residues" evidence="1">
    <location>
        <begin position="1544"/>
        <end position="1553"/>
    </location>
</feature>
<dbReference type="Gene3D" id="2.180.10.10">
    <property type="entry name" value="RHS repeat-associated core"/>
    <property type="match status" value="2"/>
</dbReference>